<feature type="region of interest" description="Disordered" evidence="1">
    <location>
        <begin position="53"/>
        <end position="83"/>
    </location>
</feature>
<evidence type="ECO:0000256" key="1">
    <source>
        <dbReference type="SAM" id="MobiDB-lite"/>
    </source>
</evidence>
<accession>A0AAV7EJB7</accession>
<dbReference type="EMBL" id="JAINDJ010000004">
    <property type="protein sequence ID" value="KAG9448814.1"/>
    <property type="molecule type" value="Genomic_DNA"/>
</dbReference>
<feature type="chain" id="PRO_5043428773" evidence="2">
    <location>
        <begin position="33"/>
        <end position="145"/>
    </location>
</feature>
<organism evidence="3 4">
    <name type="scientific">Aristolochia fimbriata</name>
    <name type="common">White veined hardy Dutchman's pipe vine</name>
    <dbReference type="NCBI Taxonomy" id="158543"/>
    <lineage>
        <taxon>Eukaryota</taxon>
        <taxon>Viridiplantae</taxon>
        <taxon>Streptophyta</taxon>
        <taxon>Embryophyta</taxon>
        <taxon>Tracheophyta</taxon>
        <taxon>Spermatophyta</taxon>
        <taxon>Magnoliopsida</taxon>
        <taxon>Magnoliidae</taxon>
        <taxon>Piperales</taxon>
        <taxon>Aristolochiaceae</taxon>
        <taxon>Aristolochia</taxon>
    </lineage>
</organism>
<feature type="compositionally biased region" description="Polar residues" evidence="1">
    <location>
        <begin position="62"/>
        <end position="78"/>
    </location>
</feature>
<evidence type="ECO:0000256" key="2">
    <source>
        <dbReference type="SAM" id="SignalP"/>
    </source>
</evidence>
<keyword evidence="2" id="KW-0732">Signal</keyword>
<feature type="signal peptide" evidence="2">
    <location>
        <begin position="1"/>
        <end position="32"/>
    </location>
</feature>
<keyword evidence="4" id="KW-1185">Reference proteome</keyword>
<reference evidence="3 4" key="1">
    <citation type="submission" date="2021-07" db="EMBL/GenBank/DDBJ databases">
        <title>The Aristolochia fimbriata genome: insights into angiosperm evolution, floral development and chemical biosynthesis.</title>
        <authorList>
            <person name="Jiao Y."/>
        </authorList>
    </citation>
    <scope>NUCLEOTIDE SEQUENCE [LARGE SCALE GENOMIC DNA]</scope>
    <source>
        <strain evidence="3">IBCAS-2021</strain>
        <tissue evidence="3">Leaf</tissue>
    </source>
</reference>
<evidence type="ECO:0000313" key="3">
    <source>
        <dbReference type="EMBL" id="KAG9448814.1"/>
    </source>
</evidence>
<sequence length="145" mass="15491">MAMPRGGRSVPTTTALAAILLVICFAISATESRPPLYPLSDHQGIILEHLRRRGGTGRELRSSQILPPTPTAGQNGRQNAPPPPSFIHSCHDIYVVVVVVVVAEDHIRLEAARRIPVAGLGGSGVRRRARRIPCGSRFGGSECST</sequence>
<proteinExistence type="predicted"/>
<name>A0AAV7EJB7_ARIFI</name>
<gene>
    <name evidence="3" type="ORF">H6P81_008779</name>
</gene>
<dbReference type="Proteomes" id="UP000825729">
    <property type="component" value="Unassembled WGS sequence"/>
</dbReference>
<protein>
    <submittedName>
        <fullName evidence="3">Uncharacterized protein</fullName>
    </submittedName>
</protein>
<comment type="caution">
    <text evidence="3">The sequence shown here is derived from an EMBL/GenBank/DDBJ whole genome shotgun (WGS) entry which is preliminary data.</text>
</comment>
<evidence type="ECO:0000313" key="4">
    <source>
        <dbReference type="Proteomes" id="UP000825729"/>
    </source>
</evidence>
<dbReference type="AlphaFoldDB" id="A0AAV7EJB7"/>